<comment type="caution">
    <text evidence="1">The sequence shown here is derived from an EMBL/GenBank/DDBJ whole genome shotgun (WGS) entry which is preliminary data.</text>
</comment>
<reference evidence="1 2" key="1">
    <citation type="submission" date="2006-02" db="EMBL/GenBank/DDBJ databases">
        <authorList>
            <person name="Moran M.A."/>
            <person name="Kjelleberg S."/>
            <person name="Egan S."/>
            <person name="Saunders N."/>
            <person name="Thomas T."/>
            <person name="Ferriera S."/>
            <person name="Johnson J."/>
            <person name="Kravitz S."/>
            <person name="Halpern A."/>
            <person name="Remington K."/>
            <person name="Beeson K."/>
            <person name="Tran B."/>
            <person name="Rogers Y.-H."/>
            <person name="Friedman R."/>
            <person name="Venter J.C."/>
        </authorList>
    </citation>
    <scope>NUCLEOTIDE SEQUENCE [LARGE SCALE GENOMIC DNA]</scope>
    <source>
        <strain evidence="1 2">D2</strain>
    </source>
</reference>
<evidence type="ECO:0000313" key="1">
    <source>
        <dbReference type="EMBL" id="EAR28702.1"/>
    </source>
</evidence>
<dbReference type="AlphaFoldDB" id="A4C7Y7"/>
<proteinExistence type="predicted"/>
<keyword evidence="2" id="KW-1185">Reference proteome</keyword>
<dbReference type="Proteomes" id="UP000006201">
    <property type="component" value="Unassembled WGS sequence"/>
</dbReference>
<organism evidence="1 2">
    <name type="scientific">Pseudoalteromonas tunicata D2</name>
    <dbReference type="NCBI Taxonomy" id="87626"/>
    <lineage>
        <taxon>Bacteria</taxon>
        <taxon>Pseudomonadati</taxon>
        <taxon>Pseudomonadota</taxon>
        <taxon>Gammaproteobacteria</taxon>
        <taxon>Alteromonadales</taxon>
        <taxon>Pseudoalteromonadaceae</taxon>
        <taxon>Pseudoalteromonas</taxon>
    </lineage>
</organism>
<dbReference type="EMBL" id="AAOH01000003">
    <property type="protein sequence ID" value="EAR28702.1"/>
    <property type="molecule type" value="Genomic_DNA"/>
</dbReference>
<dbReference type="HOGENOM" id="CLU_3331888_0_0_6"/>
<protein>
    <submittedName>
        <fullName evidence="1">Uncharacterized protein</fullName>
    </submittedName>
</protein>
<sequence length="38" mass="4136">MQLTALASLHYAAVERKKIAYSASAKKAFPVVKKSLNT</sequence>
<gene>
    <name evidence="1" type="ORF">PTD2_06659</name>
</gene>
<evidence type="ECO:0000313" key="2">
    <source>
        <dbReference type="Proteomes" id="UP000006201"/>
    </source>
</evidence>
<name>A4C7Y7_9GAMM</name>
<accession>A4C7Y7</accession>